<dbReference type="PANTHER" id="PTHR11461:SF211">
    <property type="entry name" value="GH10112P-RELATED"/>
    <property type="match status" value="1"/>
</dbReference>
<dbReference type="GO" id="GO:0004867">
    <property type="term" value="F:serine-type endopeptidase inhibitor activity"/>
    <property type="evidence" value="ECO:0007669"/>
    <property type="project" value="InterPro"/>
</dbReference>
<dbReference type="InterPro" id="IPR000215">
    <property type="entry name" value="Serpin_fam"/>
</dbReference>
<dbReference type="Proteomes" id="UP000221165">
    <property type="component" value="Unassembled WGS sequence"/>
</dbReference>
<dbReference type="AlphaFoldDB" id="A0A2C6KSZ0"/>
<dbReference type="Gene3D" id="2.30.39.10">
    <property type="entry name" value="Alpha-1-antitrypsin, domain 1"/>
    <property type="match status" value="1"/>
</dbReference>
<proteinExistence type="inferred from homology"/>
<dbReference type="SUPFAM" id="SSF56574">
    <property type="entry name" value="Serpins"/>
    <property type="match status" value="1"/>
</dbReference>
<dbReference type="GeneID" id="94426124"/>
<dbReference type="SMART" id="SM00093">
    <property type="entry name" value="SERPIN"/>
    <property type="match status" value="1"/>
</dbReference>
<comment type="caution">
    <text evidence="4">The sequence shown here is derived from an EMBL/GenBank/DDBJ whole genome shotgun (WGS) entry which is preliminary data.</text>
</comment>
<evidence type="ECO:0000313" key="5">
    <source>
        <dbReference type="Proteomes" id="UP000221165"/>
    </source>
</evidence>
<dbReference type="InterPro" id="IPR042178">
    <property type="entry name" value="Serpin_sf_1"/>
</dbReference>
<evidence type="ECO:0000256" key="2">
    <source>
        <dbReference type="RuleBase" id="RU000411"/>
    </source>
</evidence>
<evidence type="ECO:0000256" key="1">
    <source>
        <dbReference type="ARBA" id="ARBA00009500"/>
    </source>
</evidence>
<dbReference type="Gene3D" id="3.30.497.10">
    <property type="entry name" value="Antithrombin, subunit I, domain 2"/>
    <property type="match status" value="1"/>
</dbReference>
<dbReference type="GO" id="GO:0006508">
    <property type="term" value="P:proteolysis"/>
    <property type="evidence" value="ECO:0007669"/>
    <property type="project" value="UniProtKB-KW"/>
</dbReference>
<dbReference type="InterPro" id="IPR036186">
    <property type="entry name" value="Serpin_sf"/>
</dbReference>
<reference evidence="4 5" key="1">
    <citation type="journal article" date="2017" name="Int. J. Parasitol.">
        <title>The genome of the protozoan parasite Cystoisospora suis and a reverse vaccinology approach to identify vaccine candidates.</title>
        <authorList>
            <person name="Palmieri N."/>
            <person name="Shrestha A."/>
            <person name="Ruttkowski B."/>
            <person name="Beck T."/>
            <person name="Vogl C."/>
            <person name="Tomley F."/>
            <person name="Blake D.P."/>
            <person name="Joachim A."/>
        </authorList>
    </citation>
    <scope>NUCLEOTIDE SEQUENCE [LARGE SCALE GENOMIC DNA]</scope>
    <source>
        <strain evidence="4 5">Wien I</strain>
    </source>
</reference>
<dbReference type="OrthoDB" id="419611at2759"/>
<feature type="domain" description="Serpin" evidence="3">
    <location>
        <begin position="42"/>
        <end position="419"/>
    </location>
</feature>
<dbReference type="GO" id="GO:0008233">
    <property type="term" value="F:peptidase activity"/>
    <property type="evidence" value="ECO:0007669"/>
    <property type="project" value="UniProtKB-KW"/>
</dbReference>
<dbReference type="EMBL" id="MIGC01001128">
    <property type="protein sequence ID" value="PHJ23440.1"/>
    <property type="molecule type" value="Genomic_DNA"/>
</dbReference>
<keyword evidence="4" id="KW-0645">Protease</keyword>
<dbReference type="InterPro" id="IPR042185">
    <property type="entry name" value="Serpin_sf_2"/>
</dbReference>
<keyword evidence="5" id="KW-1185">Reference proteome</keyword>
<accession>A0A2C6KSZ0</accession>
<protein>
    <submittedName>
        <fullName evidence="4">Serine protease</fullName>
    </submittedName>
</protein>
<keyword evidence="4" id="KW-0378">Hydrolase</keyword>
<dbReference type="PANTHER" id="PTHR11461">
    <property type="entry name" value="SERINE PROTEASE INHIBITOR, SERPIN"/>
    <property type="match status" value="1"/>
</dbReference>
<evidence type="ECO:0000313" key="4">
    <source>
        <dbReference type="EMBL" id="PHJ23440.1"/>
    </source>
</evidence>
<dbReference type="VEuPathDB" id="ToxoDB:CSUI_002714"/>
<evidence type="ECO:0000259" key="3">
    <source>
        <dbReference type="SMART" id="SM00093"/>
    </source>
</evidence>
<sequence length="438" mass="48407">MSFFSKLLSFFSRSGSFVSPSNNSAGNMVPLADAAAVLHSALSARRRARAGAEENFVFSPFSILMVFAMALKGASGPTLLEMQRFLSLKHLPPVPKLSSEGHRGDAPVLELVNRIYVHDDIATNQFFLDYAKTLKEEGEKTEAKAISFEEPQIAADEINSFVAQQTRDHIKDLVTPNDVGPLTRLVLVSAMYFKAAWASPFNEYETQKGTFHGLKDGKPVDQEADIMHVTLKNSPHIMLVNNRVKAIAIPYNDDNTFMYIVQPSDFKELDTLFDSKSKEEGKLYMEDLVVQMNSDEQTAQSWGTHVQLSLPKFKLNSNTNREDLIPIFRDDLGMKTVFDSQEADFSKITGGRDLFVSSFVHAADVAVDEKGTVATSATAMGMMLRMAMRPSPTVSLDIDGPFAFQIRYSPPVDGQTMAGGPNDYIFYSGQIVSIADAH</sequence>
<dbReference type="GO" id="GO:0005615">
    <property type="term" value="C:extracellular space"/>
    <property type="evidence" value="ECO:0007669"/>
    <property type="project" value="InterPro"/>
</dbReference>
<name>A0A2C6KSZ0_9APIC</name>
<organism evidence="4 5">
    <name type="scientific">Cystoisospora suis</name>
    <dbReference type="NCBI Taxonomy" id="483139"/>
    <lineage>
        <taxon>Eukaryota</taxon>
        <taxon>Sar</taxon>
        <taxon>Alveolata</taxon>
        <taxon>Apicomplexa</taxon>
        <taxon>Conoidasida</taxon>
        <taxon>Coccidia</taxon>
        <taxon>Eucoccidiorida</taxon>
        <taxon>Eimeriorina</taxon>
        <taxon>Sarcocystidae</taxon>
        <taxon>Cystoisospora</taxon>
    </lineage>
</organism>
<dbReference type="Pfam" id="PF00079">
    <property type="entry name" value="Serpin"/>
    <property type="match status" value="1"/>
</dbReference>
<comment type="similarity">
    <text evidence="1 2">Belongs to the serpin family.</text>
</comment>
<gene>
    <name evidence="4" type="ORF">CSUI_002714</name>
</gene>
<dbReference type="InterPro" id="IPR023796">
    <property type="entry name" value="Serpin_dom"/>
</dbReference>
<dbReference type="RefSeq" id="XP_067925116.1">
    <property type="nucleotide sequence ID" value="XM_068062913.1"/>
</dbReference>